<evidence type="ECO:0000256" key="1">
    <source>
        <dbReference type="SAM" id="MobiDB-lite"/>
    </source>
</evidence>
<feature type="compositionally biased region" description="Pro residues" evidence="1">
    <location>
        <begin position="212"/>
        <end position="224"/>
    </location>
</feature>
<gene>
    <name evidence="2" type="ORF">PVL29_008087</name>
</gene>
<dbReference type="PANTHER" id="PTHR33431">
    <property type="entry name" value="ENABLED-LIKE PROTEIN (DUF1635)"/>
    <property type="match status" value="1"/>
</dbReference>
<feature type="region of interest" description="Disordered" evidence="1">
    <location>
        <begin position="201"/>
        <end position="244"/>
    </location>
</feature>
<keyword evidence="3" id="KW-1185">Reference proteome</keyword>
<dbReference type="InterPro" id="IPR012862">
    <property type="entry name" value="DUF1635"/>
</dbReference>
<protein>
    <submittedName>
        <fullName evidence="2">Uncharacterized protein</fullName>
    </submittedName>
</protein>
<name>A0AA39A1U5_VITRO</name>
<evidence type="ECO:0000313" key="2">
    <source>
        <dbReference type="EMBL" id="KAJ9699316.1"/>
    </source>
</evidence>
<feature type="region of interest" description="Disordered" evidence="1">
    <location>
        <begin position="94"/>
        <end position="156"/>
    </location>
</feature>
<dbReference type="EMBL" id="JARBHA010000006">
    <property type="protein sequence ID" value="KAJ9699316.1"/>
    <property type="molecule type" value="Genomic_DNA"/>
</dbReference>
<feature type="compositionally biased region" description="Low complexity" evidence="1">
    <location>
        <begin position="230"/>
        <end position="242"/>
    </location>
</feature>
<dbReference type="Proteomes" id="UP001168098">
    <property type="component" value="Unassembled WGS sequence"/>
</dbReference>
<comment type="caution">
    <text evidence="2">The sequence shown here is derived from an EMBL/GenBank/DDBJ whole genome shotgun (WGS) entry which is preliminary data.</text>
</comment>
<sequence length="270" mass="30388">MDNQRLTPLLNWAYYCQGKNMEELRHSLVCTTLELETMRLAAQEELRRRDDQLAHLKDLLTRTIRERDEAQDKCHRLILEKILLHQQHQQTANLSGISSIEDEPRRGIDSNNGFSSSDCEESIVSSPVIDPVPPPQLPQQQPPPPPPQLQQPPSMPEAALQLVSDKPLPEKGKLLQAVMKAGPLLQTLLLAGPLPQWRHPPPHLESFEIPPVTIPSQPPPPPQPLLHQDSLLNSSPNNNNINCGRVDRKRALCEDSDTSIETKYQRVALP</sequence>
<evidence type="ECO:0000313" key="3">
    <source>
        <dbReference type="Proteomes" id="UP001168098"/>
    </source>
</evidence>
<accession>A0AA39A1U5</accession>
<feature type="compositionally biased region" description="Pro residues" evidence="1">
    <location>
        <begin position="130"/>
        <end position="155"/>
    </location>
</feature>
<organism evidence="2 3">
    <name type="scientific">Vitis rotundifolia</name>
    <name type="common">Muscadine grape</name>
    <dbReference type="NCBI Taxonomy" id="103349"/>
    <lineage>
        <taxon>Eukaryota</taxon>
        <taxon>Viridiplantae</taxon>
        <taxon>Streptophyta</taxon>
        <taxon>Embryophyta</taxon>
        <taxon>Tracheophyta</taxon>
        <taxon>Spermatophyta</taxon>
        <taxon>Magnoliopsida</taxon>
        <taxon>eudicotyledons</taxon>
        <taxon>Gunneridae</taxon>
        <taxon>Pentapetalae</taxon>
        <taxon>rosids</taxon>
        <taxon>Vitales</taxon>
        <taxon>Vitaceae</taxon>
        <taxon>Viteae</taxon>
        <taxon>Vitis</taxon>
    </lineage>
</organism>
<proteinExistence type="predicted"/>
<dbReference type="Pfam" id="PF07795">
    <property type="entry name" value="DUF1635"/>
    <property type="match status" value="1"/>
</dbReference>
<reference evidence="2 3" key="1">
    <citation type="journal article" date="2023" name="BMC Biotechnol.">
        <title>Vitis rotundifolia cv Carlos genome sequencing.</title>
        <authorList>
            <person name="Huff M."/>
            <person name="Hulse-Kemp A."/>
            <person name="Scheffler B."/>
            <person name="Youngblood R."/>
            <person name="Simpson S."/>
            <person name="Babiker E."/>
            <person name="Staton M."/>
        </authorList>
    </citation>
    <scope>NUCLEOTIDE SEQUENCE [LARGE SCALE GENOMIC DNA]</scope>
    <source>
        <tissue evidence="2">Leaf</tissue>
    </source>
</reference>
<dbReference type="AlphaFoldDB" id="A0AA39A1U5"/>
<dbReference type="PANTHER" id="PTHR33431:SF3">
    <property type="entry name" value="ENABLED-LIKE PROTEIN (DUF1635)"/>
    <property type="match status" value="1"/>
</dbReference>